<dbReference type="PANTHER" id="PTHR37543:SF1">
    <property type="entry name" value="CCCH ZINC FINGER DNA BINDING PROTEIN (AFU_ORTHOLOGUE AFUA_5G12760)"/>
    <property type="match status" value="1"/>
</dbReference>
<dbReference type="Proteomes" id="UP000054383">
    <property type="component" value="Unassembled WGS sequence"/>
</dbReference>
<keyword evidence="1" id="KW-0862">Zinc</keyword>
<feature type="coiled-coil region" evidence="2">
    <location>
        <begin position="32"/>
        <end position="62"/>
    </location>
</feature>
<dbReference type="Pfam" id="PF25540">
    <property type="entry name" value="DUF7923"/>
    <property type="match status" value="1"/>
</dbReference>
<keyword evidence="2" id="KW-0175">Coiled coil</keyword>
<evidence type="ECO:0000256" key="2">
    <source>
        <dbReference type="SAM" id="Coils"/>
    </source>
</evidence>
<protein>
    <recommendedName>
        <fullName evidence="4">C3H1-type domain-containing protein</fullName>
    </recommendedName>
</protein>
<dbReference type="PROSITE" id="PS50103">
    <property type="entry name" value="ZF_C3H1"/>
    <property type="match status" value="1"/>
</dbReference>
<accession>A0A0U1M3S1</accession>
<proteinExistence type="predicted"/>
<keyword evidence="1" id="KW-0863">Zinc-finger</keyword>
<evidence type="ECO:0000259" key="4">
    <source>
        <dbReference type="PROSITE" id="PS50103"/>
    </source>
</evidence>
<dbReference type="OMA" id="FQFIDCG"/>
<dbReference type="STRING" id="28573.A0A0U1M3S1"/>
<evidence type="ECO:0000313" key="5">
    <source>
        <dbReference type="EMBL" id="CRG89670.1"/>
    </source>
</evidence>
<dbReference type="PANTHER" id="PTHR37543">
    <property type="entry name" value="CCCH ZINC FINGER DNA BINDING PROTEIN (AFU_ORTHOLOGUE AFUA_5G12760)"/>
    <property type="match status" value="1"/>
</dbReference>
<dbReference type="GO" id="GO:0008270">
    <property type="term" value="F:zinc ion binding"/>
    <property type="evidence" value="ECO:0007669"/>
    <property type="project" value="UniProtKB-KW"/>
</dbReference>
<feature type="zinc finger region" description="C3H1-type" evidence="1">
    <location>
        <begin position="340"/>
        <end position="368"/>
    </location>
</feature>
<dbReference type="OrthoDB" id="2270193at2759"/>
<feature type="region of interest" description="Disordered" evidence="3">
    <location>
        <begin position="283"/>
        <end position="304"/>
    </location>
</feature>
<reference evidence="5 6" key="1">
    <citation type="submission" date="2015-04" db="EMBL/GenBank/DDBJ databases">
        <authorList>
            <person name="Syromyatnikov M.Y."/>
            <person name="Popov V.N."/>
        </authorList>
    </citation>
    <scope>NUCLEOTIDE SEQUENCE [LARGE SCALE GENOMIC DNA]</scope>
    <source>
        <strain evidence="5">WF-38-12</strain>
    </source>
</reference>
<evidence type="ECO:0000313" key="6">
    <source>
        <dbReference type="Proteomes" id="UP000054383"/>
    </source>
</evidence>
<evidence type="ECO:0000256" key="1">
    <source>
        <dbReference type="PROSITE-ProRule" id="PRU00723"/>
    </source>
</evidence>
<dbReference type="AlphaFoldDB" id="A0A0U1M3S1"/>
<dbReference type="EMBL" id="CVMT01000006">
    <property type="protein sequence ID" value="CRG89670.1"/>
    <property type="molecule type" value="Genomic_DNA"/>
</dbReference>
<evidence type="ECO:0000256" key="3">
    <source>
        <dbReference type="SAM" id="MobiDB-lite"/>
    </source>
</evidence>
<dbReference type="InterPro" id="IPR057654">
    <property type="entry name" value="Znf-CCCH_tandem"/>
</dbReference>
<dbReference type="InterPro" id="IPR000571">
    <property type="entry name" value="Znf_CCCH"/>
</dbReference>
<feature type="domain" description="C3H1-type" evidence="4">
    <location>
        <begin position="340"/>
        <end position="368"/>
    </location>
</feature>
<keyword evidence="1" id="KW-0479">Metal-binding</keyword>
<sequence>MLGERELLGLDSQLNNYILASKQHHVTQDNLLEDFQQLITDYRQLRSDYEEEKASREKYKKMARGQERDPFVLVLVDGDSYIFRDKYIKAGASGGVSAAQNMNSVIKDMLQSRLSPSEVDQCRVMVRIYANLSGLSKSLAKAGLVGQEARSLAPFTSSFTRAQDLFDFVDAGDKKDGADFKIREMFRLFAENSQCKHIFFAGCHDVGYLSLLIPYRGKADRVTLLKGLCKYGDTCLNEHIGQPETPETPENAQKVENLEKSENRLSVMQILQKYPALSVRSTAEAPVPVSSKPSDVLPENRPAEATARGRIIPVNKNGDRLEVLCEKPSADAWKAYHVRKEQHKVCNSHHLAGRCEMGPNCELDHTELSPLALTTLRFILKKNPCPKGSTCRDPTCYVGHLCQIDDCSGGSSCRFKADKHIQNLDFNVARWVEPEFAPVAPVVVSPLPSSSAAAGSNSGRTAPSILDDDTFVVHDI</sequence>
<dbReference type="Pfam" id="PF25543">
    <property type="entry name" value="zf-CCCH_tandem"/>
    <property type="match status" value="1"/>
</dbReference>
<name>A0A0U1M3S1_TALIS</name>
<organism evidence="5 6">
    <name type="scientific">Talaromyces islandicus</name>
    <name type="common">Penicillium islandicum</name>
    <dbReference type="NCBI Taxonomy" id="28573"/>
    <lineage>
        <taxon>Eukaryota</taxon>
        <taxon>Fungi</taxon>
        <taxon>Dikarya</taxon>
        <taxon>Ascomycota</taxon>
        <taxon>Pezizomycotina</taxon>
        <taxon>Eurotiomycetes</taxon>
        <taxon>Eurotiomycetidae</taxon>
        <taxon>Eurotiales</taxon>
        <taxon>Trichocomaceae</taxon>
        <taxon>Talaromyces</taxon>
        <taxon>Talaromyces sect. Islandici</taxon>
    </lineage>
</organism>
<dbReference type="InterPro" id="IPR057683">
    <property type="entry name" value="DUF7923"/>
</dbReference>
<gene>
    <name evidence="5" type="ORF">PISL3812_06709</name>
</gene>
<keyword evidence="6" id="KW-1185">Reference proteome</keyword>
<dbReference type="Pfam" id="PF25542">
    <property type="entry name" value="zf-CCCH_12"/>
    <property type="match status" value="1"/>
</dbReference>